<evidence type="ECO:0000256" key="8">
    <source>
        <dbReference type="ARBA" id="ARBA00022840"/>
    </source>
</evidence>
<feature type="domain" description="Protein kinase" evidence="12">
    <location>
        <begin position="240"/>
        <end position="499"/>
    </location>
</feature>
<dbReference type="InterPro" id="IPR011009">
    <property type="entry name" value="Kinase-like_dom_sf"/>
</dbReference>
<dbReference type="GO" id="GO:0004674">
    <property type="term" value="F:protein serine/threonine kinase activity"/>
    <property type="evidence" value="ECO:0007669"/>
    <property type="project" value="UniProtKB-KW"/>
</dbReference>
<feature type="signal peptide" evidence="11">
    <location>
        <begin position="1"/>
        <end position="23"/>
    </location>
</feature>
<dbReference type="Gene3D" id="3.30.200.20">
    <property type="entry name" value="Phosphorylase Kinase, domain 1"/>
    <property type="match status" value="1"/>
</dbReference>
<keyword evidence="4 13" id="KW-0808">Transferase</keyword>
<feature type="chain" id="PRO_5045544319" description="non-specific serine/threonine protein kinase" evidence="11">
    <location>
        <begin position="24"/>
        <end position="499"/>
    </location>
</feature>
<evidence type="ECO:0000313" key="14">
    <source>
        <dbReference type="Proteomes" id="UP000818624"/>
    </source>
</evidence>
<dbReference type="NCBIfam" id="TIGR03724">
    <property type="entry name" value="arch_bud32"/>
    <property type="match status" value="1"/>
</dbReference>
<dbReference type="PROSITE" id="PS50011">
    <property type="entry name" value="PROTEIN_KINASE_DOM"/>
    <property type="match status" value="1"/>
</dbReference>
<dbReference type="InterPro" id="IPR008266">
    <property type="entry name" value="Tyr_kinase_AS"/>
</dbReference>
<gene>
    <name evidence="13" type="primary">BUD32</name>
    <name evidence="13" type="ORF">GLX27_002118</name>
</gene>
<evidence type="ECO:0000256" key="5">
    <source>
        <dbReference type="ARBA" id="ARBA00022694"/>
    </source>
</evidence>
<keyword evidence="8" id="KW-0067">ATP-binding</keyword>
<evidence type="ECO:0000256" key="10">
    <source>
        <dbReference type="ARBA" id="ARBA00048679"/>
    </source>
</evidence>
<dbReference type="EC" id="2.7.11.1" evidence="2"/>
<dbReference type="SUPFAM" id="SSF56112">
    <property type="entry name" value="Protein kinase-like (PK-like)"/>
    <property type="match status" value="1"/>
</dbReference>
<proteinExistence type="inferred from homology"/>
<comment type="similarity">
    <text evidence="1">Belongs to the protein kinase superfamily. BUD32 family.</text>
</comment>
<keyword evidence="5" id="KW-0819">tRNA processing</keyword>
<organism evidence="13 14">
    <name type="scientific">Malassezia furfur</name>
    <name type="common">Pityriasis versicolor infection agent</name>
    <name type="synonym">Pityrosporum furfur</name>
    <dbReference type="NCBI Taxonomy" id="55194"/>
    <lineage>
        <taxon>Eukaryota</taxon>
        <taxon>Fungi</taxon>
        <taxon>Dikarya</taxon>
        <taxon>Basidiomycota</taxon>
        <taxon>Ustilaginomycotina</taxon>
        <taxon>Malasseziomycetes</taxon>
        <taxon>Malasseziales</taxon>
        <taxon>Malasseziaceae</taxon>
        <taxon>Malassezia</taxon>
    </lineage>
</organism>
<evidence type="ECO:0000256" key="4">
    <source>
        <dbReference type="ARBA" id="ARBA00022679"/>
    </source>
</evidence>
<reference evidence="13 14" key="1">
    <citation type="journal article" date="2020" name="Elife">
        <title>Loss of centromere function drives karyotype evolution in closely related Malassezia species.</title>
        <authorList>
            <person name="Sankaranarayanan S.R."/>
            <person name="Ianiri G."/>
            <person name="Coelho M.A."/>
            <person name="Reza M.H."/>
            <person name="Thimmappa B.C."/>
            <person name="Ganguly P."/>
            <person name="Vadnala R.N."/>
            <person name="Sun S."/>
            <person name="Siddharthan R."/>
            <person name="Tellgren-Roth C."/>
            <person name="Dawson T.L."/>
            <person name="Heitman J."/>
            <person name="Sanyal K."/>
        </authorList>
    </citation>
    <scope>NUCLEOTIDE SEQUENCE [LARGE SCALE GENOMIC DNA]</scope>
    <source>
        <strain evidence="13">CBS14141</strain>
    </source>
</reference>
<dbReference type="PANTHER" id="PTHR12209">
    <property type="entry name" value="NON-SPECIFIC SERINE/THREONINE PROTEIN KINASE"/>
    <property type="match status" value="1"/>
</dbReference>
<keyword evidence="11" id="KW-0732">Signal</keyword>
<evidence type="ECO:0000256" key="7">
    <source>
        <dbReference type="ARBA" id="ARBA00022777"/>
    </source>
</evidence>
<evidence type="ECO:0000256" key="11">
    <source>
        <dbReference type="SAM" id="SignalP"/>
    </source>
</evidence>
<accession>A0ABY8EPM0</accession>
<dbReference type="PANTHER" id="PTHR12209:SF0">
    <property type="entry name" value="EKC_KEOPS COMPLEX SUBUNIT TP53RK"/>
    <property type="match status" value="1"/>
</dbReference>
<name>A0ABY8EPM0_MALFU</name>
<keyword evidence="7 13" id="KW-0418">Kinase</keyword>
<evidence type="ECO:0000313" key="13">
    <source>
        <dbReference type="EMBL" id="WFD47466.1"/>
    </source>
</evidence>
<sequence length="499" mass="56393">MYTRAGGLCTRLLLGLFERTVLLHDPLALLVEDLLPRERRFRPRGRLGLDGRRRLCLFALLWPCGDHGRRLCHVVQRPRFGRARPVRRRVFVRQLGVGGALLGLEQLAPPLALACIGLGALLAPHRRVDVGRKRVLDTLVKVAHALVRPDLERRGLLGRCVRLRLALGRRRTEQVPRTPWDVVEPRLARGRTVKTERVALRMPRRRFCALVWHRRWCVEATSMDDEPGGDCGLLQLVRDPQRAALVKQGAEAKVYRFVLYEREVGVTLPNKPAESRVEEHVVLLKHRFFKRYRHPTLSASITLARTVSEARSLVRSARSGVAVPRVELVDETRGLLGLEWIDGVSVRRWLGGFPEDGETDTALPDDVLPPTEANQLDAMDRIGEQLARMHCADVIHGDLTTSNMMLRKGATIELVLIDFGLASVSSFWEDKAVDLYVLERAFASTHPASQALFHSVLESYAEHTTRFAPKGGKAQNAWQHIHARLQEVRLRGRKRSMVG</sequence>
<dbReference type="PROSITE" id="PS00109">
    <property type="entry name" value="PROTEIN_KINASE_TYR"/>
    <property type="match status" value="1"/>
</dbReference>
<dbReference type="Proteomes" id="UP000818624">
    <property type="component" value="Chromosome 2"/>
</dbReference>
<evidence type="ECO:0000256" key="9">
    <source>
        <dbReference type="ARBA" id="ARBA00047899"/>
    </source>
</evidence>
<comment type="catalytic activity">
    <reaction evidence="10">
        <text>L-seryl-[protein] + ATP = O-phospho-L-seryl-[protein] + ADP + H(+)</text>
        <dbReference type="Rhea" id="RHEA:17989"/>
        <dbReference type="Rhea" id="RHEA-COMP:9863"/>
        <dbReference type="Rhea" id="RHEA-COMP:11604"/>
        <dbReference type="ChEBI" id="CHEBI:15378"/>
        <dbReference type="ChEBI" id="CHEBI:29999"/>
        <dbReference type="ChEBI" id="CHEBI:30616"/>
        <dbReference type="ChEBI" id="CHEBI:83421"/>
        <dbReference type="ChEBI" id="CHEBI:456216"/>
        <dbReference type="EC" id="2.7.11.1"/>
    </reaction>
</comment>
<keyword evidence="3 13" id="KW-0723">Serine/threonine-protein kinase</keyword>
<dbReference type="InterPro" id="IPR022495">
    <property type="entry name" value="Bud32"/>
</dbReference>
<keyword evidence="14" id="KW-1185">Reference proteome</keyword>
<evidence type="ECO:0000256" key="6">
    <source>
        <dbReference type="ARBA" id="ARBA00022741"/>
    </source>
</evidence>
<dbReference type="InterPro" id="IPR000719">
    <property type="entry name" value="Prot_kinase_dom"/>
</dbReference>
<evidence type="ECO:0000256" key="3">
    <source>
        <dbReference type="ARBA" id="ARBA00022527"/>
    </source>
</evidence>
<evidence type="ECO:0000259" key="12">
    <source>
        <dbReference type="PROSITE" id="PS50011"/>
    </source>
</evidence>
<protein>
    <recommendedName>
        <fullName evidence="2">non-specific serine/threonine protein kinase</fullName>
        <ecNumber evidence="2">2.7.11.1</ecNumber>
    </recommendedName>
</protein>
<dbReference type="Gene3D" id="1.10.510.10">
    <property type="entry name" value="Transferase(Phosphotransferase) domain 1"/>
    <property type="match status" value="1"/>
</dbReference>
<dbReference type="Pfam" id="PF06293">
    <property type="entry name" value="Kdo"/>
    <property type="match status" value="1"/>
</dbReference>
<comment type="catalytic activity">
    <reaction evidence="9">
        <text>L-threonyl-[protein] + ATP = O-phospho-L-threonyl-[protein] + ADP + H(+)</text>
        <dbReference type="Rhea" id="RHEA:46608"/>
        <dbReference type="Rhea" id="RHEA-COMP:11060"/>
        <dbReference type="Rhea" id="RHEA-COMP:11605"/>
        <dbReference type="ChEBI" id="CHEBI:15378"/>
        <dbReference type="ChEBI" id="CHEBI:30013"/>
        <dbReference type="ChEBI" id="CHEBI:30616"/>
        <dbReference type="ChEBI" id="CHEBI:61977"/>
        <dbReference type="ChEBI" id="CHEBI:456216"/>
        <dbReference type="EC" id="2.7.11.1"/>
    </reaction>
</comment>
<evidence type="ECO:0000256" key="1">
    <source>
        <dbReference type="ARBA" id="ARBA00010630"/>
    </source>
</evidence>
<evidence type="ECO:0000256" key="2">
    <source>
        <dbReference type="ARBA" id="ARBA00012513"/>
    </source>
</evidence>
<dbReference type="EMBL" id="CP046235">
    <property type="protein sequence ID" value="WFD47466.1"/>
    <property type="molecule type" value="Genomic_DNA"/>
</dbReference>
<keyword evidence="6" id="KW-0547">Nucleotide-binding</keyword>